<sequence length="46" mass="4983">MIEVREQNQVAVLDAVGDALAEALQPPPSDYLLAAWACVQDVVIPY</sequence>
<proteinExistence type="predicted"/>
<gene>
    <name evidence="1" type="ORF">WDS16_25775</name>
</gene>
<name>A0ABZ2PN35_9NOCA</name>
<dbReference type="EMBL" id="CP147846">
    <property type="protein sequence ID" value="WXG68558.1"/>
    <property type="molecule type" value="Genomic_DNA"/>
</dbReference>
<evidence type="ECO:0000313" key="2">
    <source>
        <dbReference type="Proteomes" id="UP001432000"/>
    </source>
</evidence>
<accession>A0ABZ2PN35</accession>
<protein>
    <submittedName>
        <fullName evidence="1">Uncharacterized protein</fullName>
    </submittedName>
</protein>
<reference evidence="1 2" key="1">
    <citation type="submission" date="2024-03" db="EMBL/GenBank/DDBJ databases">
        <title>Natural products discovery in diverse microorganisms through a two-stage MS feature dereplication strategy.</title>
        <authorList>
            <person name="Zhang R."/>
        </authorList>
    </citation>
    <scope>NUCLEOTIDE SEQUENCE [LARGE SCALE GENOMIC DNA]</scope>
    <source>
        <strain evidence="1 2">18930</strain>
    </source>
</reference>
<evidence type="ECO:0000313" key="1">
    <source>
        <dbReference type="EMBL" id="WXG68558.1"/>
    </source>
</evidence>
<dbReference type="RefSeq" id="WP_338888837.1">
    <property type="nucleotide sequence ID" value="NZ_CP147846.1"/>
</dbReference>
<organism evidence="1 2">
    <name type="scientific">Rhodococcus sovatensis</name>
    <dbReference type="NCBI Taxonomy" id="1805840"/>
    <lineage>
        <taxon>Bacteria</taxon>
        <taxon>Bacillati</taxon>
        <taxon>Actinomycetota</taxon>
        <taxon>Actinomycetes</taxon>
        <taxon>Mycobacteriales</taxon>
        <taxon>Nocardiaceae</taxon>
        <taxon>Rhodococcus</taxon>
    </lineage>
</organism>
<dbReference type="Proteomes" id="UP001432000">
    <property type="component" value="Chromosome"/>
</dbReference>
<keyword evidence="2" id="KW-1185">Reference proteome</keyword>